<keyword evidence="1" id="KW-0175">Coiled coil</keyword>
<feature type="compositionally biased region" description="Polar residues" evidence="2">
    <location>
        <begin position="304"/>
        <end position="317"/>
    </location>
</feature>
<dbReference type="AlphaFoldDB" id="A0A1X7R2V5"/>
<evidence type="ECO:0000256" key="2">
    <source>
        <dbReference type="SAM" id="MobiDB-lite"/>
    </source>
</evidence>
<feature type="region of interest" description="Disordered" evidence="2">
    <location>
        <begin position="234"/>
        <end position="317"/>
    </location>
</feature>
<sequence length="582" mass="64108">MNEIEFNITTNQNITTTSLGLVHHQTKLDVFIIKAFSLLTNRAIIDSNGFNSTVNSPQTTIPPSTTASNSKSGTPNGSNSNVNTPSQGKLDSIDQPGDLTSTNASQIVKSEIQEQASQQNNIFTTRGQFIPIFQKVSAVYNATLTNIPIDEKSTSPKSAIELFQRLHQIIRELSLSYSSSPYAGYFDSLKDNMWQIKSDSELATDQLWQLVTTSILTVFNPETGNMINQNIRNKRINSSNSSPNNSGSNTEGATGNNTAETTPTSLTNSTNSTVTANSGNNAGQAPKRVKKKYVRKKNVTTKKIQNTKSTNVQGTCNSTSVVPDFSLNQEDPSTNNINGQQQLTQQQPFNMNIDASLPHILQKRLQNVSQDVNSRSLAGYYTQPTSPGSDVNNFEFSLAPNDFNSTDYNAALQNATINSNGNINTEATNLIGNNGSVNMNNNSLNSSIWKRRSMGALDGTVMDGEDAVDDILQFSNTLKNKNNRGGITVMDNTLSNRGTDVQISMENSIQSNDAKNEHDMMLVDHISKLLKQSYDSLLNEKDQRISQLERELELQRNETQWLRKMLIEDMGCVRSLLSNTRK</sequence>
<proteinExistence type="predicted"/>
<evidence type="ECO:0000256" key="1">
    <source>
        <dbReference type="SAM" id="Coils"/>
    </source>
</evidence>
<dbReference type="OrthoDB" id="4070640at2759"/>
<evidence type="ECO:0000313" key="4">
    <source>
        <dbReference type="Proteomes" id="UP000196158"/>
    </source>
</evidence>
<keyword evidence="4" id="KW-1185">Reference proteome</keyword>
<feature type="compositionally biased region" description="Basic residues" evidence="2">
    <location>
        <begin position="287"/>
        <end position="300"/>
    </location>
</feature>
<feature type="compositionally biased region" description="Low complexity" evidence="2">
    <location>
        <begin position="256"/>
        <end position="282"/>
    </location>
</feature>
<organism evidence="3 4">
    <name type="scientific">Maudiozyma saulgeensis</name>
    <dbReference type="NCBI Taxonomy" id="1789683"/>
    <lineage>
        <taxon>Eukaryota</taxon>
        <taxon>Fungi</taxon>
        <taxon>Dikarya</taxon>
        <taxon>Ascomycota</taxon>
        <taxon>Saccharomycotina</taxon>
        <taxon>Saccharomycetes</taxon>
        <taxon>Saccharomycetales</taxon>
        <taxon>Saccharomycetaceae</taxon>
        <taxon>Maudiozyma</taxon>
    </lineage>
</organism>
<dbReference type="Proteomes" id="UP000196158">
    <property type="component" value="Unassembled WGS sequence"/>
</dbReference>
<feature type="compositionally biased region" description="Low complexity" evidence="2">
    <location>
        <begin position="234"/>
        <end position="249"/>
    </location>
</feature>
<protein>
    <submittedName>
        <fullName evidence="3">Similar to Saccharomyces cerevisiae YNL199C GCR2 Transcriptional activator of genes involved in glycolysis</fullName>
    </submittedName>
</protein>
<feature type="region of interest" description="Disordered" evidence="2">
    <location>
        <begin position="49"/>
        <end position="101"/>
    </location>
</feature>
<evidence type="ECO:0000313" key="3">
    <source>
        <dbReference type="EMBL" id="SMN19790.1"/>
    </source>
</evidence>
<feature type="coiled-coil region" evidence="1">
    <location>
        <begin position="531"/>
        <end position="565"/>
    </location>
</feature>
<accession>A0A1X7R2V5</accession>
<dbReference type="EMBL" id="FXLY01000004">
    <property type="protein sequence ID" value="SMN19790.1"/>
    <property type="molecule type" value="Genomic_DNA"/>
</dbReference>
<gene>
    <name evidence="3" type="ORF">KASA_0O03762G</name>
</gene>
<name>A0A1X7R2V5_9SACH</name>
<dbReference type="STRING" id="1789683.A0A1X7R2V5"/>
<feature type="compositionally biased region" description="Polar residues" evidence="2">
    <location>
        <begin position="49"/>
        <end position="89"/>
    </location>
</feature>
<reference evidence="3 4" key="1">
    <citation type="submission" date="2017-04" db="EMBL/GenBank/DDBJ databases">
        <authorList>
            <person name="Afonso C.L."/>
            <person name="Miller P.J."/>
            <person name="Scott M.A."/>
            <person name="Spackman E."/>
            <person name="Goraichik I."/>
            <person name="Dimitrov K.M."/>
            <person name="Suarez D.L."/>
            <person name="Swayne D.E."/>
        </authorList>
    </citation>
    <scope>NUCLEOTIDE SEQUENCE [LARGE SCALE GENOMIC DNA]</scope>
</reference>